<keyword evidence="2" id="KW-0813">Transport</keyword>
<dbReference type="InterPro" id="IPR000515">
    <property type="entry name" value="MetI-like"/>
</dbReference>
<dbReference type="PANTHER" id="PTHR43163:SF6">
    <property type="entry name" value="DIPEPTIDE TRANSPORT SYSTEM PERMEASE PROTEIN DPPB-RELATED"/>
    <property type="match status" value="1"/>
</dbReference>
<evidence type="ECO:0000256" key="5">
    <source>
        <dbReference type="ARBA" id="ARBA00022989"/>
    </source>
</evidence>
<feature type="domain" description="ABC transmembrane type-1" evidence="8">
    <location>
        <begin position="1"/>
        <end position="144"/>
    </location>
</feature>
<dbReference type="Pfam" id="PF00528">
    <property type="entry name" value="BPD_transp_1"/>
    <property type="match status" value="1"/>
</dbReference>
<dbReference type="CDD" id="cd06261">
    <property type="entry name" value="TM_PBP2"/>
    <property type="match status" value="1"/>
</dbReference>
<evidence type="ECO:0000256" key="6">
    <source>
        <dbReference type="ARBA" id="ARBA00023136"/>
    </source>
</evidence>
<keyword evidence="4 7" id="KW-0812">Transmembrane</keyword>
<evidence type="ECO:0000256" key="2">
    <source>
        <dbReference type="ARBA" id="ARBA00022448"/>
    </source>
</evidence>
<dbReference type="AlphaFoldDB" id="A0A6J6SK16"/>
<evidence type="ECO:0000256" key="3">
    <source>
        <dbReference type="ARBA" id="ARBA00022475"/>
    </source>
</evidence>
<sequence length="154" mass="16832">MIFFSIPNATGHGAINGFRELALPVLVLSVQLVAGWSRYQRSSMLDELDSDYIRTARSKGLTRRRVVWKHGLRNSLGALVTVIAIDAGALFGGLIVTERVFSRPGMGTLFLNALGNGDSAVLIPWMIVTGVFIIIFNLFADILYGVLDPRVRVA</sequence>
<gene>
    <name evidence="9" type="ORF">UFOPK2683_01518</name>
</gene>
<dbReference type="EMBL" id="CAEZYK010000122">
    <property type="protein sequence ID" value="CAB4734907.1"/>
    <property type="molecule type" value="Genomic_DNA"/>
</dbReference>
<organism evidence="9">
    <name type="scientific">freshwater metagenome</name>
    <dbReference type="NCBI Taxonomy" id="449393"/>
    <lineage>
        <taxon>unclassified sequences</taxon>
        <taxon>metagenomes</taxon>
        <taxon>ecological metagenomes</taxon>
    </lineage>
</organism>
<name>A0A6J6SK16_9ZZZZ</name>
<feature type="transmembrane region" description="Helical" evidence="7">
    <location>
        <begin position="74"/>
        <end position="96"/>
    </location>
</feature>
<evidence type="ECO:0000313" key="9">
    <source>
        <dbReference type="EMBL" id="CAB4734907.1"/>
    </source>
</evidence>
<keyword evidence="6 7" id="KW-0472">Membrane</keyword>
<comment type="subcellular location">
    <subcellularLocation>
        <location evidence="1">Cell membrane</location>
        <topology evidence="1">Multi-pass membrane protein</topology>
    </subcellularLocation>
</comment>
<keyword evidence="3" id="KW-1003">Cell membrane</keyword>
<dbReference type="SUPFAM" id="SSF161098">
    <property type="entry name" value="MetI-like"/>
    <property type="match status" value="1"/>
</dbReference>
<protein>
    <submittedName>
        <fullName evidence="9">Unannotated protein</fullName>
    </submittedName>
</protein>
<dbReference type="GO" id="GO:0055085">
    <property type="term" value="P:transmembrane transport"/>
    <property type="evidence" value="ECO:0007669"/>
    <property type="project" value="InterPro"/>
</dbReference>
<reference evidence="9" key="1">
    <citation type="submission" date="2020-05" db="EMBL/GenBank/DDBJ databases">
        <authorList>
            <person name="Chiriac C."/>
            <person name="Salcher M."/>
            <person name="Ghai R."/>
            <person name="Kavagutti S V."/>
        </authorList>
    </citation>
    <scope>NUCLEOTIDE SEQUENCE</scope>
</reference>
<dbReference type="Gene3D" id="1.10.3720.10">
    <property type="entry name" value="MetI-like"/>
    <property type="match status" value="1"/>
</dbReference>
<dbReference type="GO" id="GO:0005886">
    <property type="term" value="C:plasma membrane"/>
    <property type="evidence" value="ECO:0007669"/>
    <property type="project" value="UniProtKB-SubCell"/>
</dbReference>
<proteinExistence type="predicted"/>
<dbReference type="PROSITE" id="PS50928">
    <property type="entry name" value="ABC_TM1"/>
    <property type="match status" value="1"/>
</dbReference>
<dbReference type="InterPro" id="IPR035906">
    <property type="entry name" value="MetI-like_sf"/>
</dbReference>
<feature type="transmembrane region" description="Helical" evidence="7">
    <location>
        <begin position="21"/>
        <end position="39"/>
    </location>
</feature>
<feature type="transmembrane region" description="Helical" evidence="7">
    <location>
        <begin position="122"/>
        <end position="147"/>
    </location>
</feature>
<evidence type="ECO:0000256" key="1">
    <source>
        <dbReference type="ARBA" id="ARBA00004651"/>
    </source>
</evidence>
<evidence type="ECO:0000259" key="8">
    <source>
        <dbReference type="PROSITE" id="PS50928"/>
    </source>
</evidence>
<evidence type="ECO:0000256" key="4">
    <source>
        <dbReference type="ARBA" id="ARBA00022692"/>
    </source>
</evidence>
<keyword evidence="5 7" id="KW-1133">Transmembrane helix</keyword>
<evidence type="ECO:0000256" key="7">
    <source>
        <dbReference type="SAM" id="Phobius"/>
    </source>
</evidence>
<dbReference type="PANTHER" id="PTHR43163">
    <property type="entry name" value="DIPEPTIDE TRANSPORT SYSTEM PERMEASE PROTEIN DPPB-RELATED"/>
    <property type="match status" value="1"/>
</dbReference>
<accession>A0A6J6SK16</accession>